<gene>
    <name evidence="1" type="ordered locus">RBRH_03290</name>
</gene>
<name>E5AMV4_MYCRK</name>
<reference evidence="1 2" key="1">
    <citation type="journal article" date="2011" name="J. Bacteriol.">
        <title>Complete genome sequence of Burkholderia rhizoxinica, an endosymbiont of Rhizopus microsporus.</title>
        <authorList>
            <person name="Lackner G."/>
            <person name="Moebius N."/>
            <person name="Partida-Martinez L."/>
            <person name="Hertweck C."/>
        </authorList>
    </citation>
    <scope>NUCLEOTIDE SEQUENCE [LARGE SCALE GENOMIC DNA]</scope>
    <source>
        <strain evidence="2">DSM 19002 / CIP 109453 / HKI 454</strain>
    </source>
</reference>
<dbReference type="HOGENOM" id="CLU_3355088_0_0_4"/>
<proteinExistence type="predicted"/>
<dbReference type="Proteomes" id="UP000007437">
    <property type="component" value="Chromosome"/>
</dbReference>
<organism evidence="1 2">
    <name type="scientific">Mycetohabitans rhizoxinica (strain DSM 19002 / CIP 109453 / HKI 454)</name>
    <name type="common">Paraburkholderia rhizoxinica</name>
    <dbReference type="NCBI Taxonomy" id="882378"/>
    <lineage>
        <taxon>Bacteria</taxon>
        <taxon>Pseudomonadati</taxon>
        <taxon>Pseudomonadota</taxon>
        <taxon>Betaproteobacteria</taxon>
        <taxon>Burkholderiales</taxon>
        <taxon>Burkholderiaceae</taxon>
        <taxon>Mycetohabitans</taxon>
    </lineage>
</organism>
<protein>
    <submittedName>
        <fullName evidence="1">Hemolysin</fullName>
    </submittedName>
</protein>
<dbReference type="EMBL" id="FR687359">
    <property type="protein sequence ID" value="CBW74035.1"/>
    <property type="molecule type" value="Genomic_DNA"/>
</dbReference>
<evidence type="ECO:0000313" key="2">
    <source>
        <dbReference type="Proteomes" id="UP000007437"/>
    </source>
</evidence>
<dbReference type="AlphaFoldDB" id="E5AMV4"/>
<evidence type="ECO:0000313" key="1">
    <source>
        <dbReference type="EMBL" id="CBW74035.1"/>
    </source>
</evidence>
<accession>E5AMV4</accession>
<dbReference type="STRING" id="882378.RBRH_03290"/>
<sequence>MYAKRYGLSTEQALEKLTLQANLQVQNGSSGGWNLRAHEFLT</sequence>
<dbReference type="KEGG" id="brh:RBRH_03290"/>